<dbReference type="PROSITE" id="PS51257">
    <property type="entry name" value="PROKAR_LIPOPROTEIN"/>
    <property type="match status" value="1"/>
</dbReference>
<dbReference type="PANTHER" id="PTHR38604:SF1">
    <property type="entry name" value="PERIPLASMIC NITRATE REDUCTASE, ELECTRON TRANSFER SUBUNIT"/>
    <property type="match status" value="1"/>
</dbReference>
<evidence type="ECO:0000256" key="2">
    <source>
        <dbReference type="ARBA" id="ARBA00007368"/>
    </source>
</evidence>
<accession>A0ABP9F7U4</accession>
<dbReference type="Pfam" id="PF03892">
    <property type="entry name" value="NapB"/>
    <property type="match status" value="1"/>
</dbReference>
<dbReference type="EMBL" id="BAABJZ010000086">
    <property type="protein sequence ID" value="GAA4891659.1"/>
    <property type="molecule type" value="Genomic_DNA"/>
</dbReference>
<keyword evidence="9" id="KW-0249">Electron transport</keyword>
<keyword evidence="7 12" id="KW-0732">Signal</keyword>
<gene>
    <name evidence="13" type="primary">napB_1</name>
    <name evidence="13" type="ORF">GCM10023333_26240</name>
</gene>
<keyword evidence="4" id="KW-0813">Transport</keyword>
<evidence type="ECO:0000256" key="6">
    <source>
        <dbReference type="ARBA" id="ARBA00022723"/>
    </source>
</evidence>
<dbReference type="SUPFAM" id="SSF48695">
    <property type="entry name" value="Multiheme cytochromes"/>
    <property type="match status" value="1"/>
</dbReference>
<evidence type="ECO:0000256" key="4">
    <source>
        <dbReference type="ARBA" id="ARBA00022448"/>
    </source>
</evidence>
<comment type="caution">
    <text evidence="13">The sequence shown here is derived from an EMBL/GenBank/DDBJ whole genome shotgun (WGS) entry which is preliminary data.</text>
</comment>
<dbReference type="Gene3D" id="1.10.1130.10">
    <property type="entry name" value="Flavocytochrome C3, Chain A"/>
    <property type="match status" value="1"/>
</dbReference>
<dbReference type="PANTHER" id="PTHR38604">
    <property type="entry name" value="PERIPLASMIC NITRATE REDUCTASE, ELECTRON TRANSFER SUBUNIT"/>
    <property type="match status" value="1"/>
</dbReference>
<feature type="chain" id="PRO_5045746283" description="Periplasmic nitrate reductase, electron transfer subunit" evidence="12">
    <location>
        <begin position="22"/>
        <end position="125"/>
    </location>
</feature>
<sequence>MNKLNVSAAALVLLLAGCQLGSEPAGEAPLSTRGDVAVAATSPVPQAVEFPSRGVSVAVELEGMTPIIPHKADYPITLKRNGCVMCHSRGKQKMSERHYGDDAKLDGHYYQCLTCHVPQSQPIQF</sequence>
<evidence type="ECO:0000256" key="12">
    <source>
        <dbReference type="SAM" id="SignalP"/>
    </source>
</evidence>
<keyword evidence="6" id="KW-0479">Metal-binding</keyword>
<keyword evidence="10" id="KW-0408">Iron</keyword>
<keyword evidence="8" id="KW-0574">Periplasm</keyword>
<evidence type="ECO:0000256" key="8">
    <source>
        <dbReference type="ARBA" id="ARBA00022764"/>
    </source>
</evidence>
<dbReference type="RefSeq" id="WP_345335861.1">
    <property type="nucleotide sequence ID" value="NZ_BAABJZ010000086.1"/>
</dbReference>
<evidence type="ECO:0000313" key="14">
    <source>
        <dbReference type="Proteomes" id="UP001499988"/>
    </source>
</evidence>
<reference evidence="14" key="1">
    <citation type="journal article" date="2019" name="Int. J. Syst. Evol. Microbiol.">
        <title>The Global Catalogue of Microorganisms (GCM) 10K type strain sequencing project: providing services to taxonomists for standard genome sequencing and annotation.</title>
        <authorList>
            <consortium name="The Broad Institute Genomics Platform"/>
            <consortium name="The Broad Institute Genome Sequencing Center for Infectious Disease"/>
            <person name="Wu L."/>
            <person name="Ma J."/>
        </authorList>
    </citation>
    <scope>NUCLEOTIDE SEQUENCE [LARGE SCALE GENOMIC DNA]</scope>
    <source>
        <strain evidence="14">JCM 18401</strain>
    </source>
</reference>
<evidence type="ECO:0000313" key="13">
    <source>
        <dbReference type="EMBL" id="GAA4891659.1"/>
    </source>
</evidence>
<keyword evidence="5" id="KW-0349">Heme</keyword>
<feature type="signal peptide" evidence="12">
    <location>
        <begin position="1"/>
        <end position="21"/>
    </location>
</feature>
<dbReference type="Proteomes" id="UP001499988">
    <property type="component" value="Unassembled WGS sequence"/>
</dbReference>
<evidence type="ECO:0000256" key="10">
    <source>
        <dbReference type="ARBA" id="ARBA00023004"/>
    </source>
</evidence>
<evidence type="ECO:0000256" key="1">
    <source>
        <dbReference type="ARBA" id="ARBA00004418"/>
    </source>
</evidence>
<evidence type="ECO:0000256" key="3">
    <source>
        <dbReference type="ARBA" id="ARBA00013773"/>
    </source>
</evidence>
<dbReference type="InterPro" id="IPR036280">
    <property type="entry name" value="Multihaem_cyt_sf"/>
</dbReference>
<comment type="subcellular location">
    <subcellularLocation>
        <location evidence="1">Periplasm</location>
    </subcellularLocation>
</comment>
<protein>
    <recommendedName>
        <fullName evidence="3">Periplasmic nitrate reductase, electron transfer subunit</fullName>
    </recommendedName>
    <alternativeName>
        <fullName evidence="11">Diheme cytochrome c NapB</fullName>
    </alternativeName>
</protein>
<evidence type="ECO:0000256" key="9">
    <source>
        <dbReference type="ARBA" id="ARBA00022982"/>
    </source>
</evidence>
<keyword evidence="14" id="KW-1185">Reference proteome</keyword>
<dbReference type="InterPro" id="IPR005591">
    <property type="entry name" value="NapB"/>
</dbReference>
<name>A0ABP9F7U4_9GAMM</name>
<organism evidence="13 14">
    <name type="scientific">Ferrimonas pelagia</name>
    <dbReference type="NCBI Taxonomy" id="1177826"/>
    <lineage>
        <taxon>Bacteria</taxon>
        <taxon>Pseudomonadati</taxon>
        <taxon>Pseudomonadota</taxon>
        <taxon>Gammaproteobacteria</taxon>
        <taxon>Alteromonadales</taxon>
        <taxon>Ferrimonadaceae</taxon>
        <taxon>Ferrimonas</taxon>
    </lineage>
</organism>
<proteinExistence type="inferred from homology"/>
<evidence type="ECO:0000256" key="7">
    <source>
        <dbReference type="ARBA" id="ARBA00022729"/>
    </source>
</evidence>
<evidence type="ECO:0000256" key="5">
    <source>
        <dbReference type="ARBA" id="ARBA00022617"/>
    </source>
</evidence>
<comment type="similarity">
    <text evidence="2">Belongs to the NapB family.</text>
</comment>
<evidence type="ECO:0000256" key="11">
    <source>
        <dbReference type="ARBA" id="ARBA00031832"/>
    </source>
</evidence>